<feature type="transmembrane region" description="Helical" evidence="14">
    <location>
        <begin position="405"/>
        <end position="421"/>
    </location>
</feature>
<evidence type="ECO:0000256" key="6">
    <source>
        <dbReference type="ARBA" id="ARBA00022683"/>
    </source>
</evidence>
<feature type="transmembrane region" description="Helical" evidence="14">
    <location>
        <begin position="83"/>
        <end position="105"/>
    </location>
</feature>
<comment type="similarity">
    <text evidence="11">Belongs to the UlaA family.</text>
</comment>
<feature type="transmembrane region" description="Helical" evidence="14">
    <location>
        <begin position="258"/>
        <end position="282"/>
    </location>
</feature>
<evidence type="ECO:0000313" key="15">
    <source>
        <dbReference type="EMBL" id="AGA67111.1"/>
    </source>
</evidence>
<evidence type="ECO:0000256" key="8">
    <source>
        <dbReference type="ARBA" id="ARBA00022989"/>
    </source>
</evidence>
<sequence length="422" mass="43928">MVLKFLVDLLSQASILVALFTMVGLILLKKPINEIIAGSMKSLIGFILLGAGATVITTSLAPFGNMVEVAFNVQGVVPNNEAIVSLALTKYGTQVSMVMILSMIFHIIIAKFSPLKFIFLTGHHIFYMGVMITVILAVAGLSGVTLIIAASLINALAMSISPLLSYWAMPKVIGDSTSQVALGHFSNVTYSISALIGKIVGGNSPSVEDLKLPKGLSFMRDNILAIALTMSIIYIIVAIAAGSAYIEKELSNGQNYLVFALIQGVTFAAGVSVVLSGVRMILGEIIPAFKGISEKIVPNAIPALDCPVVFPYAPNAVLIGFITSFIGGLVGLAILGAVGGVLIIPGVVPHFFVGATAGVFGNATGGRRGCIIGSFINGLLLAFLPIILLPILGDLGFQNTTFSDADFVAVGGIIGFITSLIK</sequence>
<evidence type="ECO:0000313" key="16">
    <source>
        <dbReference type="Proteomes" id="UP000010793"/>
    </source>
</evidence>
<dbReference type="NCBIfam" id="NF006920">
    <property type="entry name" value="PRK09410.1-2"/>
    <property type="match status" value="1"/>
</dbReference>
<keyword evidence="8 14" id="KW-1133">Transmembrane helix</keyword>
<dbReference type="Pfam" id="PF03611">
    <property type="entry name" value="EIIC-GAT"/>
    <property type="match status" value="1"/>
</dbReference>
<comment type="subunit">
    <text evidence="2">Homodimer.</text>
</comment>
<feature type="transmembrane region" description="Helical" evidence="14">
    <location>
        <begin position="6"/>
        <end position="28"/>
    </location>
</feature>
<comment type="subcellular location">
    <subcellularLocation>
        <location evidence="1">Cell membrane</location>
        <topology evidence="1">Multi-pass membrane protein</topology>
    </subcellularLocation>
</comment>
<evidence type="ECO:0000256" key="2">
    <source>
        <dbReference type="ARBA" id="ARBA00011738"/>
    </source>
</evidence>
<proteinExistence type="inferred from homology"/>
<dbReference type="NCBIfam" id="NF006922">
    <property type="entry name" value="PRK09410.1-5"/>
    <property type="match status" value="1"/>
</dbReference>
<evidence type="ECO:0000256" key="7">
    <source>
        <dbReference type="ARBA" id="ARBA00022692"/>
    </source>
</evidence>
<dbReference type="GeneID" id="56439648"/>
<feature type="transmembrane region" description="Helical" evidence="14">
    <location>
        <begin position="146"/>
        <end position="169"/>
    </location>
</feature>
<feature type="transmembrane region" description="Helical" evidence="14">
    <location>
        <begin position="316"/>
        <end position="335"/>
    </location>
</feature>
<keyword evidence="3" id="KW-0813">Transport</keyword>
<keyword evidence="4" id="KW-1003">Cell membrane</keyword>
<evidence type="ECO:0000256" key="14">
    <source>
        <dbReference type="SAM" id="Phobius"/>
    </source>
</evidence>
<dbReference type="Proteomes" id="UP000010793">
    <property type="component" value="Chromosome"/>
</dbReference>
<keyword evidence="6" id="KW-0598">Phosphotransferase system</keyword>
<dbReference type="AlphaFoldDB" id="A0A3B6VMH0"/>
<evidence type="ECO:0000256" key="12">
    <source>
        <dbReference type="ARBA" id="ARBA00039702"/>
    </source>
</evidence>
<dbReference type="NCBIfam" id="NF009553">
    <property type="entry name" value="PRK12997.1-5"/>
    <property type="match status" value="1"/>
</dbReference>
<keyword evidence="5" id="KW-0762">Sugar transport</keyword>
<name>A0A3B6VMH0_BRAPL</name>
<dbReference type="GO" id="GO:0005886">
    <property type="term" value="C:plasma membrane"/>
    <property type="evidence" value="ECO:0007669"/>
    <property type="project" value="UniProtKB-SubCell"/>
</dbReference>
<evidence type="ECO:0000256" key="3">
    <source>
        <dbReference type="ARBA" id="ARBA00022448"/>
    </source>
</evidence>
<feature type="transmembrane region" description="Helical" evidence="14">
    <location>
        <begin position="223"/>
        <end position="246"/>
    </location>
</feature>
<dbReference type="InterPro" id="IPR051562">
    <property type="entry name" value="Ascorbate-PTS_EIIC"/>
</dbReference>
<evidence type="ECO:0000256" key="1">
    <source>
        <dbReference type="ARBA" id="ARBA00004651"/>
    </source>
</evidence>
<feature type="transmembrane region" description="Helical" evidence="14">
    <location>
        <begin position="372"/>
        <end position="393"/>
    </location>
</feature>
<gene>
    <name evidence="15" type="ORF">BPP43_09645</name>
</gene>
<evidence type="ECO:0000256" key="5">
    <source>
        <dbReference type="ARBA" id="ARBA00022597"/>
    </source>
</evidence>
<keyword evidence="7 14" id="KW-0812">Transmembrane</keyword>
<reference evidence="15 16" key="1">
    <citation type="journal article" date="2013" name="Genome Announc.">
        <title>Complete Genome Sequence of the Porcine Strain Brachyspira pilosicoli P43/6/78(T.).</title>
        <authorList>
            <person name="Lin C."/>
            <person name="den Bakker H.C."/>
            <person name="Suzuki H."/>
            <person name="Lefebure T."/>
            <person name="Ponnala L."/>
            <person name="Sun Q."/>
            <person name="Stanhope M.J."/>
            <person name="Wiedmann M."/>
            <person name="Duhamel G.E."/>
        </authorList>
    </citation>
    <scope>NUCLEOTIDE SEQUENCE [LARGE SCALE GENOMIC DNA]</scope>
    <source>
        <strain evidence="15 16">P43/6/78</strain>
    </source>
</reference>
<feature type="transmembrane region" description="Helical" evidence="14">
    <location>
        <begin position="40"/>
        <end position="63"/>
    </location>
</feature>
<evidence type="ECO:0000256" key="13">
    <source>
        <dbReference type="ARBA" id="ARBA00042859"/>
    </source>
</evidence>
<dbReference type="PANTHER" id="PTHR33843:SF4">
    <property type="entry name" value="ASCORBATE-SPECIFIC PTS SYSTEM EIIC COMPONENT"/>
    <property type="match status" value="1"/>
</dbReference>
<protein>
    <recommendedName>
        <fullName evidence="12">Ascorbate-specific PTS system EIIC component</fullName>
    </recommendedName>
    <alternativeName>
        <fullName evidence="13">Ascorbate-specific permease IIC component UlaA</fullName>
    </alternativeName>
</protein>
<evidence type="ECO:0000256" key="4">
    <source>
        <dbReference type="ARBA" id="ARBA00022475"/>
    </source>
</evidence>
<feature type="transmembrane region" description="Helical" evidence="14">
    <location>
        <begin position="117"/>
        <end position="140"/>
    </location>
</feature>
<comment type="function">
    <text evidence="10">The phosphoenolpyruvate-dependent sugar phosphotransferase system (sugar PTS), a major carbohydrate active transport system, catalyzes the phosphorylation of incoming sugar substrates concomitantly with their translocation across the cell membrane. The enzyme II UlaABC PTS system is involved in ascorbate transport.</text>
</comment>
<evidence type="ECO:0000256" key="11">
    <source>
        <dbReference type="ARBA" id="ARBA00038218"/>
    </source>
</evidence>
<evidence type="ECO:0000256" key="9">
    <source>
        <dbReference type="ARBA" id="ARBA00023136"/>
    </source>
</evidence>
<keyword evidence="9 14" id="KW-0472">Membrane</keyword>
<accession>A0A3B6VMH0</accession>
<feature type="transmembrane region" description="Helical" evidence="14">
    <location>
        <begin position="341"/>
        <end position="360"/>
    </location>
</feature>
<organism evidence="15 16">
    <name type="scientific">Brachyspira pilosicoli P43/6/78</name>
    <dbReference type="NCBI Taxonomy" id="1042417"/>
    <lineage>
        <taxon>Bacteria</taxon>
        <taxon>Pseudomonadati</taxon>
        <taxon>Spirochaetota</taxon>
        <taxon>Spirochaetia</taxon>
        <taxon>Brachyspirales</taxon>
        <taxon>Brachyspiraceae</taxon>
        <taxon>Brachyspira</taxon>
    </lineage>
</organism>
<dbReference type="RefSeq" id="WP_013244026.1">
    <property type="nucleotide sequence ID" value="NC_019908.1"/>
</dbReference>
<evidence type="ECO:0000256" key="10">
    <source>
        <dbReference type="ARBA" id="ARBA00037387"/>
    </source>
</evidence>
<dbReference type="KEGG" id="bpip:BPP43_09645"/>
<dbReference type="GO" id="GO:0009401">
    <property type="term" value="P:phosphoenolpyruvate-dependent sugar phosphotransferase system"/>
    <property type="evidence" value="ECO:0007669"/>
    <property type="project" value="UniProtKB-KW"/>
</dbReference>
<dbReference type="InterPro" id="IPR004703">
    <property type="entry name" value="PTS_sugar-sp_permease"/>
</dbReference>
<dbReference type="PANTHER" id="PTHR33843">
    <property type="entry name" value="ASCORBATE-SPECIFIC PTS SYSTEM EIIC COMPONENT"/>
    <property type="match status" value="1"/>
</dbReference>
<keyword evidence="16" id="KW-1185">Reference proteome</keyword>
<dbReference type="EMBL" id="CP002873">
    <property type="protein sequence ID" value="AGA67111.1"/>
    <property type="molecule type" value="Genomic_DNA"/>
</dbReference>